<comment type="caution">
    <text evidence="1">The sequence shown here is derived from an EMBL/GenBank/DDBJ whole genome shotgun (WGS) entry which is preliminary data.</text>
</comment>
<dbReference type="EMBL" id="BPVZ01000005">
    <property type="protein sequence ID" value="GKU91862.1"/>
    <property type="molecule type" value="Genomic_DNA"/>
</dbReference>
<dbReference type="InterPro" id="IPR007750">
    <property type="entry name" value="DUF674"/>
</dbReference>
<protein>
    <submittedName>
        <fullName evidence="1">Uncharacterized protein</fullName>
    </submittedName>
</protein>
<dbReference type="AlphaFoldDB" id="A0AAV5I1P5"/>
<reference evidence="1 2" key="1">
    <citation type="journal article" date="2021" name="Commun. Biol.">
        <title>The genome of Shorea leprosula (Dipterocarpaceae) highlights the ecological relevance of drought in aseasonal tropical rainforests.</title>
        <authorList>
            <person name="Ng K.K.S."/>
            <person name="Kobayashi M.J."/>
            <person name="Fawcett J.A."/>
            <person name="Hatakeyama M."/>
            <person name="Paape T."/>
            <person name="Ng C.H."/>
            <person name="Ang C.C."/>
            <person name="Tnah L.H."/>
            <person name="Lee C.T."/>
            <person name="Nishiyama T."/>
            <person name="Sese J."/>
            <person name="O'Brien M.J."/>
            <person name="Copetti D."/>
            <person name="Mohd Noor M.I."/>
            <person name="Ong R.C."/>
            <person name="Putra M."/>
            <person name="Sireger I.Z."/>
            <person name="Indrioko S."/>
            <person name="Kosugi Y."/>
            <person name="Izuno A."/>
            <person name="Isagi Y."/>
            <person name="Lee S.L."/>
            <person name="Shimizu K.K."/>
        </authorList>
    </citation>
    <scope>NUCLEOTIDE SEQUENCE [LARGE SCALE GENOMIC DNA]</scope>
    <source>
        <strain evidence="1">214</strain>
    </source>
</reference>
<dbReference type="Pfam" id="PF05056">
    <property type="entry name" value="DUF674"/>
    <property type="match status" value="1"/>
</dbReference>
<dbReference type="PANTHER" id="PTHR33103">
    <property type="entry name" value="OS01G0153900 PROTEIN"/>
    <property type="match status" value="1"/>
</dbReference>
<evidence type="ECO:0000313" key="1">
    <source>
        <dbReference type="EMBL" id="GKU91862.1"/>
    </source>
</evidence>
<name>A0AAV5I1P5_9ROSI</name>
<evidence type="ECO:0000313" key="2">
    <source>
        <dbReference type="Proteomes" id="UP001054252"/>
    </source>
</evidence>
<keyword evidence="2" id="KW-1185">Reference proteome</keyword>
<accession>A0AAV5I1P5</accession>
<sequence length="152" mass="16509">MASNTAKVSLKHPVDAQGQSAEGSVCRIVRLLSKQGMMGSIGNLYESIENLNDTYMQGPEAKDALLKQHVFAPAVPLLLPVTQISIPTSYYRCSSYCWNNVAKEPTANSPQCGHLMNAKVTSIGSPDADNQSSFAMTLYKCNRNCPYMTDVA</sequence>
<dbReference type="Proteomes" id="UP001054252">
    <property type="component" value="Unassembled WGS sequence"/>
</dbReference>
<proteinExistence type="predicted"/>
<organism evidence="1 2">
    <name type="scientific">Rubroshorea leprosula</name>
    <dbReference type="NCBI Taxonomy" id="152421"/>
    <lineage>
        <taxon>Eukaryota</taxon>
        <taxon>Viridiplantae</taxon>
        <taxon>Streptophyta</taxon>
        <taxon>Embryophyta</taxon>
        <taxon>Tracheophyta</taxon>
        <taxon>Spermatophyta</taxon>
        <taxon>Magnoliopsida</taxon>
        <taxon>eudicotyledons</taxon>
        <taxon>Gunneridae</taxon>
        <taxon>Pentapetalae</taxon>
        <taxon>rosids</taxon>
        <taxon>malvids</taxon>
        <taxon>Malvales</taxon>
        <taxon>Dipterocarpaceae</taxon>
        <taxon>Rubroshorea</taxon>
    </lineage>
</organism>
<gene>
    <name evidence="1" type="ORF">SLEP1_g5676</name>
</gene>
<dbReference type="PANTHER" id="PTHR33103:SF19">
    <property type="entry name" value="OS09G0544700 PROTEIN"/>
    <property type="match status" value="1"/>
</dbReference>